<dbReference type="OrthoDB" id="6119856at2"/>
<evidence type="ECO:0000313" key="3">
    <source>
        <dbReference type="Proteomes" id="UP000261704"/>
    </source>
</evidence>
<feature type="transmembrane region" description="Helical" evidence="1">
    <location>
        <begin position="43"/>
        <end position="62"/>
    </location>
</feature>
<protein>
    <submittedName>
        <fullName evidence="2">AzlD domain-containing protein</fullName>
    </submittedName>
</protein>
<feature type="transmembrane region" description="Helical" evidence="1">
    <location>
        <begin position="74"/>
        <end position="105"/>
    </location>
</feature>
<dbReference type="EMBL" id="CP032125">
    <property type="protein sequence ID" value="AXX99161.1"/>
    <property type="molecule type" value="Genomic_DNA"/>
</dbReference>
<keyword evidence="1" id="KW-0472">Membrane</keyword>
<reference evidence="2 3" key="1">
    <citation type="submission" date="2018-09" db="EMBL/GenBank/DDBJ databases">
        <title>Profundibacter amoris BAR1 gen. nov., sp. nov., a new member of the Roseobacter clade isolated at Lokis Castle Vent Field on the Arctic Mid-Oceanic Ridge.</title>
        <authorList>
            <person name="Le Moine Bauer S."/>
            <person name="Sjoeberg A.G."/>
            <person name="L'Haridon S."/>
            <person name="Stokke R."/>
            <person name="Roalkvam I."/>
            <person name="Steen I.H."/>
            <person name="Dahle H."/>
        </authorList>
    </citation>
    <scope>NUCLEOTIDE SEQUENCE [LARGE SCALE GENOMIC DNA]</scope>
    <source>
        <strain evidence="2 3">BAR1</strain>
    </source>
</reference>
<dbReference type="AlphaFoldDB" id="A0A347UJY3"/>
<keyword evidence="1" id="KW-0812">Transmembrane</keyword>
<evidence type="ECO:0000313" key="2">
    <source>
        <dbReference type="EMBL" id="AXX99161.1"/>
    </source>
</evidence>
<organism evidence="2 3">
    <name type="scientific">Profundibacter amoris</name>
    <dbReference type="NCBI Taxonomy" id="2171755"/>
    <lineage>
        <taxon>Bacteria</taxon>
        <taxon>Pseudomonadati</taxon>
        <taxon>Pseudomonadota</taxon>
        <taxon>Alphaproteobacteria</taxon>
        <taxon>Rhodobacterales</taxon>
        <taxon>Paracoccaceae</taxon>
        <taxon>Profundibacter</taxon>
    </lineage>
</organism>
<dbReference type="Pfam" id="PF05437">
    <property type="entry name" value="AzlD"/>
    <property type="match status" value="1"/>
</dbReference>
<dbReference type="InterPro" id="IPR008407">
    <property type="entry name" value="Brnchd-chn_aa_trnsp_AzlD"/>
</dbReference>
<feature type="transmembrane region" description="Helical" evidence="1">
    <location>
        <begin position="6"/>
        <end position="31"/>
    </location>
</feature>
<evidence type="ECO:0000256" key="1">
    <source>
        <dbReference type="SAM" id="Phobius"/>
    </source>
</evidence>
<sequence length="110" mass="11843">MSMSDVQIWTVIVLVAIGTFLIRFSFIGLIGDRDLPPWVLRHLRYTPVAVLPGLVAPLVLWPEATGGNPDLPRLMAAAVTVLLGVMFKNLLLAIFGGGATLFVMLQVMAG</sequence>
<proteinExistence type="predicted"/>
<dbReference type="Proteomes" id="UP000261704">
    <property type="component" value="Chromosome"/>
</dbReference>
<gene>
    <name evidence="2" type="ORF">BAR1_15195</name>
</gene>
<accession>A0A347UJY3</accession>
<dbReference type="KEGG" id="pamo:BAR1_15195"/>
<keyword evidence="1" id="KW-1133">Transmembrane helix</keyword>
<dbReference type="RefSeq" id="WP_118943813.1">
    <property type="nucleotide sequence ID" value="NZ_CP032125.1"/>
</dbReference>
<keyword evidence="3" id="KW-1185">Reference proteome</keyword>
<name>A0A347UJY3_9RHOB</name>